<evidence type="ECO:0000313" key="3">
    <source>
        <dbReference type="Proteomes" id="UP001608902"/>
    </source>
</evidence>
<accession>A0ABD6EUW9</accession>
<dbReference type="Proteomes" id="UP001608902">
    <property type="component" value="Unassembled WGS sequence"/>
</dbReference>
<name>A0ABD6EUW9_9BILA</name>
<dbReference type="EMBL" id="JBGFUD010010428">
    <property type="protein sequence ID" value="MFH4982902.1"/>
    <property type="molecule type" value="Genomic_DNA"/>
</dbReference>
<dbReference type="AlphaFoldDB" id="A0ABD6EUW9"/>
<reference evidence="2 3" key="1">
    <citation type="submission" date="2024-08" db="EMBL/GenBank/DDBJ databases">
        <title>Gnathostoma spinigerum genome.</title>
        <authorList>
            <person name="Gonzalez-Bertolin B."/>
            <person name="Monzon S."/>
            <person name="Zaballos A."/>
            <person name="Jimenez P."/>
            <person name="Dekumyoy P."/>
            <person name="Varona S."/>
            <person name="Cuesta I."/>
            <person name="Sumanam S."/>
            <person name="Adisakwattana P."/>
            <person name="Gasser R.B."/>
            <person name="Hernandez-Gonzalez A."/>
            <person name="Young N.D."/>
            <person name="Perteguer M.J."/>
        </authorList>
    </citation>
    <scope>NUCLEOTIDE SEQUENCE [LARGE SCALE GENOMIC DNA]</scope>
    <source>
        <strain evidence="2">AL3</strain>
        <tissue evidence="2">Liver</tissue>
    </source>
</reference>
<proteinExistence type="predicted"/>
<sequence>MRALSGQDAASTVSSTSNPTQSPVHSNQKPVLISRSRSCHGSQPSSSADLPQHFEGQHQSGQGVESSELPPFYLNGQPIPDSSLTVGSHEPIAESDNMKLTNGRRDGRTAEITPNNFERSGNLLQSLTNGHDSQFMKVHDYRFVSQPNGLTTPVDPENEKRVTLGSSQSGMKMQKSSNKCGTTRRTRRKADLSQETSPRREDNEEFIVTAASAAQSSRQTFTRRVSIAGGVVIGSSGSTSLGSAYGGVVAMQNSNNSFSRQQQQMVKHQPKMT</sequence>
<feature type="region of interest" description="Disordered" evidence="1">
    <location>
        <begin position="148"/>
        <end position="203"/>
    </location>
</feature>
<keyword evidence="3" id="KW-1185">Reference proteome</keyword>
<evidence type="ECO:0000256" key="1">
    <source>
        <dbReference type="SAM" id="MobiDB-lite"/>
    </source>
</evidence>
<feature type="compositionally biased region" description="Low complexity" evidence="1">
    <location>
        <begin position="165"/>
        <end position="177"/>
    </location>
</feature>
<protein>
    <submittedName>
        <fullName evidence="2">Uncharacterized protein</fullName>
    </submittedName>
</protein>
<organism evidence="2 3">
    <name type="scientific">Gnathostoma spinigerum</name>
    <dbReference type="NCBI Taxonomy" id="75299"/>
    <lineage>
        <taxon>Eukaryota</taxon>
        <taxon>Metazoa</taxon>
        <taxon>Ecdysozoa</taxon>
        <taxon>Nematoda</taxon>
        <taxon>Chromadorea</taxon>
        <taxon>Rhabditida</taxon>
        <taxon>Spirurina</taxon>
        <taxon>Gnathostomatomorpha</taxon>
        <taxon>Gnathostomatoidea</taxon>
        <taxon>Gnathostomatidae</taxon>
        <taxon>Gnathostoma</taxon>
    </lineage>
</organism>
<gene>
    <name evidence="2" type="ORF">AB6A40_009611</name>
</gene>
<comment type="caution">
    <text evidence="2">The sequence shown here is derived from an EMBL/GenBank/DDBJ whole genome shotgun (WGS) entry which is preliminary data.</text>
</comment>
<evidence type="ECO:0000313" key="2">
    <source>
        <dbReference type="EMBL" id="MFH4982902.1"/>
    </source>
</evidence>
<feature type="region of interest" description="Disordered" evidence="1">
    <location>
        <begin position="1"/>
        <end position="112"/>
    </location>
</feature>
<feature type="compositionally biased region" description="Polar residues" evidence="1">
    <location>
        <begin position="8"/>
        <end position="49"/>
    </location>
</feature>
<feature type="compositionally biased region" description="Basic and acidic residues" evidence="1">
    <location>
        <begin position="189"/>
        <end position="202"/>
    </location>
</feature>